<dbReference type="NCBIfam" id="TIGR01234">
    <property type="entry name" value="L-ribulokinase"/>
    <property type="match status" value="1"/>
</dbReference>
<organism evidence="10 11">
    <name type="scientific">Angomonas deanei</name>
    <dbReference type="NCBI Taxonomy" id="59799"/>
    <lineage>
        <taxon>Eukaryota</taxon>
        <taxon>Discoba</taxon>
        <taxon>Euglenozoa</taxon>
        <taxon>Kinetoplastea</taxon>
        <taxon>Metakinetoplastina</taxon>
        <taxon>Trypanosomatida</taxon>
        <taxon>Trypanosomatidae</taxon>
        <taxon>Strigomonadinae</taxon>
        <taxon>Angomonas</taxon>
    </lineage>
</organism>
<dbReference type="Gene3D" id="3.30.420.40">
    <property type="match status" value="1"/>
</dbReference>
<reference evidence="10 11" key="1">
    <citation type="submission" date="2020-08" db="EMBL/GenBank/DDBJ databases">
        <authorList>
            <person name="Newling K."/>
            <person name="Davey J."/>
            <person name="Forrester S."/>
        </authorList>
    </citation>
    <scope>NUCLEOTIDE SEQUENCE [LARGE SCALE GENOMIC DNA]</scope>
    <source>
        <strain evidence="11">Crithidia deanei Carvalho (ATCC PRA-265)</strain>
    </source>
</reference>
<keyword evidence="5" id="KW-0067">ATP-binding</keyword>
<dbReference type="GO" id="GO:0008741">
    <property type="term" value="F:ribulokinase activity"/>
    <property type="evidence" value="ECO:0007669"/>
    <property type="project" value="InterPro"/>
</dbReference>
<dbReference type="Gene3D" id="1.20.58.2240">
    <property type="match status" value="1"/>
</dbReference>
<dbReference type="InterPro" id="IPR005929">
    <property type="entry name" value="Ribulokinase"/>
</dbReference>
<dbReference type="NCBIfam" id="NF003154">
    <property type="entry name" value="PRK04123.1"/>
    <property type="match status" value="1"/>
</dbReference>
<dbReference type="CDD" id="cd07781">
    <property type="entry name" value="ASKHA_NBD_FGGY_L-RBK"/>
    <property type="match status" value="1"/>
</dbReference>
<evidence type="ECO:0000313" key="10">
    <source>
        <dbReference type="EMBL" id="CAD2214732.1"/>
    </source>
</evidence>
<keyword evidence="6" id="KW-0054">Arabinose catabolism</keyword>
<dbReference type="OrthoDB" id="203824at2759"/>
<dbReference type="Pfam" id="PF00370">
    <property type="entry name" value="FGGY_N"/>
    <property type="match status" value="1"/>
</dbReference>
<proteinExistence type="inferred from homology"/>
<evidence type="ECO:0000256" key="7">
    <source>
        <dbReference type="ARBA" id="ARBA00023277"/>
    </source>
</evidence>
<keyword evidence="2" id="KW-0808">Transferase</keyword>
<dbReference type="InterPro" id="IPR000577">
    <property type="entry name" value="Carb_kinase_FGGY"/>
</dbReference>
<feature type="domain" description="Carbohydrate kinase FGGY C-terminal" evidence="9">
    <location>
        <begin position="293"/>
        <end position="509"/>
    </location>
</feature>
<dbReference type="PANTHER" id="PTHR43435">
    <property type="entry name" value="RIBULOKINASE"/>
    <property type="match status" value="1"/>
</dbReference>
<sequence>MSASPLVIGLDYGSDSARAVLIRVCDGKELKSAVLNYPRWAQGKYCDPSKDQYRQHPLDYLEAAESIINGVTKGLSAEQRSAIVGLAFDTTGSTPCLVDEHCTPLCMRKEFADNPNAMFILWKDHTSVQEASDINKLAHSNTPDYTAFSGKTYSSEWFWSKALHVIRNDETVANAAHSIVECSEWLPAQFTGVSSYKNLTRSRCACGHKAMWHESWGGFPPESFFAKLHPTLALYRSRMSDTTETADRPVGKLSPEWARRLGLGEHVVVAGGAIDAHFGAVGAGIKPFSFVRVMGTSTCDMMVIDSKVLNDHCVKGICGQVDGSILPGMVGMEAGQSAYGDIFAWFSRLLLDTSIKLIARSSSGNLGASEKAALEKEMRREVLRMLSDEAARVDPSKSSVYALDWFNGRRTPDANQRLRGVVQGLTLGSDAPTIYRALVEATAFGSRAIVERFREEGVRIENVIAVGGIAKKSPLAIQVLADVLNMTISVCQSDQVCAVGAAIVAATAAGCYESVSAAQEKMASGISNRYEPDKARASVYEELYKRYTDLAKASEKMYSHM</sequence>
<protein>
    <submittedName>
        <fullName evidence="10">FGGY family of carbohydrate kinases, N-terminal domain/FGGY family of carbohydrate kinases, C-terminal domain containing protein, putative</fullName>
    </submittedName>
</protein>
<keyword evidence="11" id="KW-1185">Reference proteome</keyword>
<evidence type="ECO:0000256" key="6">
    <source>
        <dbReference type="ARBA" id="ARBA00022935"/>
    </source>
</evidence>
<evidence type="ECO:0000256" key="4">
    <source>
        <dbReference type="ARBA" id="ARBA00022777"/>
    </source>
</evidence>
<dbReference type="GO" id="GO:0019150">
    <property type="term" value="F:D-ribulokinase activity"/>
    <property type="evidence" value="ECO:0007669"/>
    <property type="project" value="TreeGrafter"/>
</dbReference>
<name>S9VM85_9TRYP</name>
<keyword evidence="7" id="KW-0119">Carbohydrate metabolism</keyword>
<dbReference type="EMBL" id="LR877147">
    <property type="protein sequence ID" value="CAD2214732.1"/>
    <property type="molecule type" value="Genomic_DNA"/>
</dbReference>
<dbReference type="Proteomes" id="UP000515908">
    <property type="component" value="Chromosome 03"/>
</dbReference>
<evidence type="ECO:0000313" key="11">
    <source>
        <dbReference type="Proteomes" id="UP000515908"/>
    </source>
</evidence>
<keyword evidence="3" id="KW-0547">Nucleotide-binding</keyword>
<dbReference type="InterPro" id="IPR018485">
    <property type="entry name" value="FGGY_C"/>
</dbReference>
<dbReference type="PANTHER" id="PTHR43435:SF4">
    <property type="entry name" value="FGGY CARBOHYDRATE KINASE DOMAIN-CONTAINING PROTEIN"/>
    <property type="match status" value="1"/>
</dbReference>
<evidence type="ECO:0000256" key="3">
    <source>
        <dbReference type="ARBA" id="ARBA00022741"/>
    </source>
</evidence>
<accession>S9VM85</accession>
<gene>
    <name evidence="10" type="ORF">ADEAN_000218300</name>
</gene>
<dbReference type="VEuPathDB" id="TriTrypDB:ADEAN_000218300"/>
<evidence type="ECO:0000259" key="8">
    <source>
        <dbReference type="Pfam" id="PF00370"/>
    </source>
</evidence>
<dbReference type="GO" id="GO:0005524">
    <property type="term" value="F:ATP binding"/>
    <property type="evidence" value="ECO:0007669"/>
    <property type="project" value="UniProtKB-KW"/>
</dbReference>
<feature type="domain" description="Carbohydrate kinase FGGY N-terminal" evidence="8">
    <location>
        <begin position="7"/>
        <end position="282"/>
    </location>
</feature>
<dbReference type="HAMAP" id="MF_00520">
    <property type="entry name" value="Ribulokinase"/>
    <property type="match status" value="1"/>
</dbReference>
<dbReference type="PIRSF" id="PIRSF000538">
    <property type="entry name" value="GlpK"/>
    <property type="match status" value="1"/>
</dbReference>
<evidence type="ECO:0000259" key="9">
    <source>
        <dbReference type="Pfam" id="PF02782"/>
    </source>
</evidence>
<keyword evidence="4 10" id="KW-0418">Kinase</keyword>
<dbReference type="InterPro" id="IPR018484">
    <property type="entry name" value="FGGY_N"/>
</dbReference>
<dbReference type="GO" id="GO:0019569">
    <property type="term" value="P:L-arabinose catabolic process to D-xylulose 5-phosphate"/>
    <property type="evidence" value="ECO:0007669"/>
    <property type="project" value="InterPro"/>
</dbReference>
<evidence type="ECO:0000256" key="5">
    <source>
        <dbReference type="ARBA" id="ARBA00022840"/>
    </source>
</evidence>
<evidence type="ECO:0000256" key="1">
    <source>
        <dbReference type="ARBA" id="ARBA00009156"/>
    </source>
</evidence>
<dbReference type="SUPFAM" id="SSF53067">
    <property type="entry name" value="Actin-like ATPase domain"/>
    <property type="match status" value="2"/>
</dbReference>
<evidence type="ECO:0000256" key="2">
    <source>
        <dbReference type="ARBA" id="ARBA00022679"/>
    </source>
</evidence>
<dbReference type="Pfam" id="PF02782">
    <property type="entry name" value="FGGY_C"/>
    <property type="match status" value="1"/>
</dbReference>
<dbReference type="GO" id="GO:0005737">
    <property type="term" value="C:cytoplasm"/>
    <property type="evidence" value="ECO:0007669"/>
    <property type="project" value="TreeGrafter"/>
</dbReference>
<dbReference type="AlphaFoldDB" id="S9VM85"/>
<dbReference type="InterPro" id="IPR043129">
    <property type="entry name" value="ATPase_NBD"/>
</dbReference>
<comment type="similarity">
    <text evidence="1">Belongs to the FGGY kinase family.</text>
</comment>